<keyword evidence="2" id="KW-1185">Reference proteome</keyword>
<gene>
    <name evidence="1" type="ORF">PVAP13_1NG120764</name>
</gene>
<dbReference type="Proteomes" id="UP000823388">
    <property type="component" value="Chromosome 1N"/>
</dbReference>
<reference evidence="1" key="1">
    <citation type="submission" date="2020-05" db="EMBL/GenBank/DDBJ databases">
        <title>WGS assembly of Panicum virgatum.</title>
        <authorList>
            <person name="Lovell J.T."/>
            <person name="Jenkins J."/>
            <person name="Shu S."/>
            <person name="Juenger T.E."/>
            <person name="Schmutz J."/>
        </authorList>
    </citation>
    <scope>NUCLEOTIDE SEQUENCE</scope>
    <source>
        <strain evidence="1">AP13</strain>
    </source>
</reference>
<proteinExistence type="predicted"/>
<name>A0A8T0WK11_PANVG</name>
<organism evidence="1 2">
    <name type="scientific">Panicum virgatum</name>
    <name type="common">Blackwell switchgrass</name>
    <dbReference type="NCBI Taxonomy" id="38727"/>
    <lineage>
        <taxon>Eukaryota</taxon>
        <taxon>Viridiplantae</taxon>
        <taxon>Streptophyta</taxon>
        <taxon>Embryophyta</taxon>
        <taxon>Tracheophyta</taxon>
        <taxon>Spermatophyta</taxon>
        <taxon>Magnoliopsida</taxon>
        <taxon>Liliopsida</taxon>
        <taxon>Poales</taxon>
        <taxon>Poaceae</taxon>
        <taxon>PACMAD clade</taxon>
        <taxon>Panicoideae</taxon>
        <taxon>Panicodae</taxon>
        <taxon>Paniceae</taxon>
        <taxon>Panicinae</taxon>
        <taxon>Panicum</taxon>
        <taxon>Panicum sect. Hiantes</taxon>
    </lineage>
</organism>
<dbReference type="EMBL" id="CM029038">
    <property type="protein sequence ID" value="KAG2649282.1"/>
    <property type="molecule type" value="Genomic_DNA"/>
</dbReference>
<protein>
    <submittedName>
        <fullName evidence="1">Uncharacterized protein</fullName>
    </submittedName>
</protein>
<sequence>MNIDDHVPRAAPCGKFEASATREVMLGSSDPSALWRRRLRFPMPPWSSRHHRPACLWTQSVRTTTLRLSTVEGGNEEANTLFDIIDVLFGTVDRKKRRKRGRSKFICSCSLCCGQPKPTSRPGGLAHFDSSGGRYPDAPYTVAVCPTTEAVTPAFLAVEDVPPVLAAVDGVPSTPTVDASPVAATTSAVTSPIDSSLVAAATMAVTSMTDPSATMTTIVVPGAPPVLVTIDGVPTTALLMVPPRSVLLHDHVASAW</sequence>
<accession>A0A8T0WK11</accession>
<evidence type="ECO:0000313" key="2">
    <source>
        <dbReference type="Proteomes" id="UP000823388"/>
    </source>
</evidence>
<comment type="caution">
    <text evidence="1">The sequence shown here is derived from an EMBL/GenBank/DDBJ whole genome shotgun (WGS) entry which is preliminary data.</text>
</comment>
<evidence type="ECO:0000313" key="1">
    <source>
        <dbReference type="EMBL" id="KAG2649282.1"/>
    </source>
</evidence>
<dbReference type="AlphaFoldDB" id="A0A8T0WK11"/>